<accession>A0A0E9X508</accession>
<reference evidence="1" key="1">
    <citation type="submission" date="2014-11" db="EMBL/GenBank/DDBJ databases">
        <authorList>
            <person name="Amaro Gonzalez C."/>
        </authorList>
    </citation>
    <scope>NUCLEOTIDE SEQUENCE</scope>
</reference>
<evidence type="ECO:0000313" key="1">
    <source>
        <dbReference type="EMBL" id="JAH96753.1"/>
    </source>
</evidence>
<proteinExistence type="predicted"/>
<sequence length="52" mass="5703">MASARAWVNLSDQSEALCSSFENRRHIHVHADTYSLSTLYSSGECCACGSLH</sequence>
<dbReference type="EMBL" id="GBXM01011824">
    <property type="protein sequence ID" value="JAH96753.1"/>
    <property type="molecule type" value="Transcribed_RNA"/>
</dbReference>
<protein>
    <submittedName>
        <fullName evidence="1">Uncharacterized protein</fullName>
    </submittedName>
</protein>
<reference evidence="1" key="2">
    <citation type="journal article" date="2015" name="Fish Shellfish Immunol.">
        <title>Early steps in the European eel (Anguilla anguilla)-Vibrio vulnificus interaction in the gills: Role of the RtxA13 toxin.</title>
        <authorList>
            <person name="Callol A."/>
            <person name="Pajuelo D."/>
            <person name="Ebbesson L."/>
            <person name="Teles M."/>
            <person name="MacKenzie S."/>
            <person name="Amaro C."/>
        </authorList>
    </citation>
    <scope>NUCLEOTIDE SEQUENCE</scope>
</reference>
<dbReference type="AlphaFoldDB" id="A0A0E9X508"/>
<organism evidence="1">
    <name type="scientific">Anguilla anguilla</name>
    <name type="common">European freshwater eel</name>
    <name type="synonym">Muraena anguilla</name>
    <dbReference type="NCBI Taxonomy" id="7936"/>
    <lineage>
        <taxon>Eukaryota</taxon>
        <taxon>Metazoa</taxon>
        <taxon>Chordata</taxon>
        <taxon>Craniata</taxon>
        <taxon>Vertebrata</taxon>
        <taxon>Euteleostomi</taxon>
        <taxon>Actinopterygii</taxon>
        <taxon>Neopterygii</taxon>
        <taxon>Teleostei</taxon>
        <taxon>Anguilliformes</taxon>
        <taxon>Anguillidae</taxon>
        <taxon>Anguilla</taxon>
    </lineage>
</organism>
<name>A0A0E9X508_ANGAN</name>